<dbReference type="FunFam" id="3.30.710.10:FF:000284">
    <property type="entry name" value="Predicted protein"/>
    <property type="match status" value="1"/>
</dbReference>
<feature type="transmembrane region" description="Helical" evidence="12">
    <location>
        <begin position="401"/>
        <end position="422"/>
    </location>
</feature>
<feature type="transmembrane region" description="Helical" evidence="12">
    <location>
        <begin position="244"/>
        <end position="265"/>
    </location>
</feature>
<keyword evidence="2" id="KW-0813">Transport</keyword>
<dbReference type="InterPro" id="IPR003131">
    <property type="entry name" value="T1-type_BTB"/>
</dbReference>
<keyword evidence="5" id="KW-0631">Potassium channel</keyword>
<dbReference type="SUPFAM" id="SSF81324">
    <property type="entry name" value="Voltage-gated potassium channels"/>
    <property type="match status" value="1"/>
</dbReference>
<dbReference type="SMART" id="SM00225">
    <property type="entry name" value="BTB"/>
    <property type="match status" value="1"/>
</dbReference>
<dbReference type="PRINTS" id="PR01496">
    <property type="entry name" value="SHAKERCHANEL"/>
</dbReference>
<dbReference type="GO" id="GO:0051260">
    <property type="term" value="P:protein homooligomerization"/>
    <property type="evidence" value="ECO:0007669"/>
    <property type="project" value="InterPro"/>
</dbReference>
<dbReference type="GO" id="GO:0005249">
    <property type="term" value="F:voltage-gated potassium channel activity"/>
    <property type="evidence" value="ECO:0007669"/>
    <property type="project" value="InterPro"/>
</dbReference>
<dbReference type="Pfam" id="PF02214">
    <property type="entry name" value="BTB_2"/>
    <property type="match status" value="1"/>
</dbReference>
<protein>
    <submittedName>
        <fullName evidence="14">Potassium channel</fullName>
    </submittedName>
</protein>
<organism evidence="14">
    <name type="scientific">Nematostella vectensis</name>
    <name type="common">Starlet sea anemone</name>
    <dbReference type="NCBI Taxonomy" id="45351"/>
    <lineage>
        <taxon>Eukaryota</taxon>
        <taxon>Metazoa</taxon>
        <taxon>Cnidaria</taxon>
        <taxon>Anthozoa</taxon>
        <taxon>Hexacorallia</taxon>
        <taxon>Actiniaria</taxon>
        <taxon>Edwardsiidae</taxon>
        <taxon>Nematostella</taxon>
    </lineage>
</organism>
<dbReference type="SUPFAM" id="SSF54695">
    <property type="entry name" value="POZ domain"/>
    <property type="match status" value="1"/>
</dbReference>
<dbReference type="Gene3D" id="1.20.120.350">
    <property type="entry name" value="Voltage-gated potassium channels. Chain C"/>
    <property type="match status" value="1"/>
</dbReference>
<evidence type="ECO:0000256" key="10">
    <source>
        <dbReference type="ARBA" id="ARBA00023136"/>
    </source>
</evidence>
<dbReference type="PANTHER" id="PTHR11537:SF113">
    <property type="entry name" value="POTASSIUM VOLTAGE-GATED CHANNEL PROTEIN SHAKER"/>
    <property type="match status" value="1"/>
</dbReference>
<accession>K9N0N4</accession>
<dbReference type="PRINTS" id="PR00169">
    <property type="entry name" value="KCHANNEL"/>
</dbReference>
<keyword evidence="11 14" id="KW-0407">Ion channel</keyword>
<comment type="subcellular location">
    <subcellularLocation>
        <location evidence="1">Membrane</location>
        <topology evidence="1">Multi-pass membrane protein</topology>
    </subcellularLocation>
</comment>
<evidence type="ECO:0000256" key="5">
    <source>
        <dbReference type="ARBA" id="ARBA00022826"/>
    </source>
</evidence>
<sequence length="456" mass="53087">MLKSIGLAPSARFRKPQFYSKNDLPYTREIAAYRRPRVTINVSGMRYETHEETLSNYPETLLGSPERRRTHYDETTDEYYFERDKQLFDAILFYYQSRGILAKPEGVEEEVFMREVQFWGLQEKPEEAKEGNEVVLPECPFKRRFWLWFEYPRSSRIAKGLALWSVFIITLSTVSFCVETLPQFQHDKIEKIRHATSHAHNKTILQRVNVTKGNTTVEVLVNKTIRGESTTWSTEMVDHYFTDYWFVIEAYCVAWFTVEFVVRMWASPCTWLFVKSWFGVLDVAAIVPFYITLALKESTYGVRSFAVIRALRLFRVIRIFKLSRYSDALKLLVKTLYSSSEQLRSLLFCFLVAIILFSSIIYYVDDKDNIPSIPHAFWWSVITMTSVGYGDVVPSTIAGKLVGSLCAMSGLILFCLPTPVLVSNFIKYYLVAGATDQRKKIFAKNLKELFLRKLKD</sequence>
<evidence type="ECO:0000256" key="3">
    <source>
        <dbReference type="ARBA" id="ARBA00022538"/>
    </source>
</evidence>
<keyword evidence="7" id="KW-0630">Potassium</keyword>
<keyword evidence="9" id="KW-0406">Ion transport</keyword>
<evidence type="ECO:0000256" key="8">
    <source>
        <dbReference type="ARBA" id="ARBA00022989"/>
    </source>
</evidence>
<feature type="transmembrane region" description="Helical" evidence="12">
    <location>
        <begin position="277"/>
        <end position="295"/>
    </location>
</feature>
<feature type="non-terminal residue" evidence="14">
    <location>
        <position position="456"/>
    </location>
</feature>
<dbReference type="EMBL" id="JX846644">
    <property type="protein sequence ID" value="AFY09717.1"/>
    <property type="molecule type" value="mRNA"/>
</dbReference>
<dbReference type="Gene3D" id="3.30.710.10">
    <property type="entry name" value="Potassium Channel Kv1.1, Chain A"/>
    <property type="match status" value="1"/>
</dbReference>
<dbReference type="InterPro" id="IPR003972">
    <property type="entry name" value="K_chnl_volt-dep_Kv1"/>
</dbReference>
<evidence type="ECO:0000256" key="6">
    <source>
        <dbReference type="ARBA" id="ARBA00022882"/>
    </source>
</evidence>
<dbReference type="Pfam" id="PF00520">
    <property type="entry name" value="Ion_trans"/>
    <property type="match status" value="1"/>
</dbReference>
<dbReference type="InterPro" id="IPR005821">
    <property type="entry name" value="Ion_trans_dom"/>
</dbReference>
<feature type="transmembrane region" description="Helical" evidence="12">
    <location>
        <begin position="376"/>
        <end position="394"/>
    </location>
</feature>
<dbReference type="InterPro" id="IPR028325">
    <property type="entry name" value="VG_K_chnl"/>
</dbReference>
<dbReference type="PANTHER" id="PTHR11537">
    <property type="entry name" value="VOLTAGE-GATED POTASSIUM CHANNEL"/>
    <property type="match status" value="1"/>
</dbReference>
<evidence type="ECO:0000259" key="13">
    <source>
        <dbReference type="SMART" id="SM00225"/>
    </source>
</evidence>
<evidence type="ECO:0000313" key="14">
    <source>
        <dbReference type="EMBL" id="AFY09717.1"/>
    </source>
</evidence>
<feature type="transmembrane region" description="Helical" evidence="12">
    <location>
        <begin position="343"/>
        <end position="364"/>
    </location>
</feature>
<dbReference type="Gene3D" id="1.10.287.70">
    <property type="match status" value="1"/>
</dbReference>
<evidence type="ECO:0000256" key="2">
    <source>
        <dbReference type="ARBA" id="ARBA00022448"/>
    </source>
</evidence>
<evidence type="ECO:0000256" key="9">
    <source>
        <dbReference type="ARBA" id="ARBA00023065"/>
    </source>
</evidence>
<dbReference type="GO" id="GO:0008076">
    <property type="term" value="C:voltage-gated potassium channel complex"/>
    <property type="evidence" value="ECO:0007669"/>
    <property type="project" value="InterPro"/>
</dbReference>
<dbReference type="FunFam" id="1.10.287.70:FF:000028">
    <property type="entry name" value="potassium voltage-gated channel subfamily D member 3"/>
    <property type="match status" value="1"/>
</dbReference>
<feature type="transmembrane region" description="Helical" evidence="12">
    <location>
        <begin position="161"/>
        <end position="181"/>
    </location>
</feature>
<evidence type="ECO:0000256" key="7">
    <source>
        <dbReference type="ARBA" id="ARBA00022958"/>
    </source>
</evidence>
<dbReference type="HOGENOM" id="CLU_011722_4_0_1"/>
<name>K9N0N4_NEMVE</name>
<feature type="domain" description="BTB" evidence="13">
    <location>
        <begin position="36"/>
        <end position="136"/>
    </location>
</feature>
<reference evidence="14" key="1">
    <citation type="journal article" date="2012" name="PLoS ONE">
        <title>Expanded functional diversity of shaker k(+) channels in cnidarians is driven by gene expansion.</title>
        <authorList>
            <person name="Jegla T."/>
            <person name="Marlow H.Q."/>
            <person name="Chen B."/>
            <person name="Simmons D.K."/>
            <person name="Jacobo S.M."/>
            <person name="Martindale M.Q."/>
        </authorList>
    </citation>
    <scope>NUCLEOTIDE SEQUENCE</scope>
</reference>
<keyword evidence="8 12" id="KW-1133">Transmembrane helix</keyword>
<keyword evidence="10 12" id="KW-0472">Membrane</keyword>
<dbReference type="InterPro" id="IPR011333">
    <property type="entry name" value="SKP1/BTB/POZ_sf"/>
</dbReference>
<keyword evidence="4 12" id="KW-0812">Transmembrane</keyword>
<evidence type="ECO:0000256" key="4">
    <source>
        <dbReference type="ARBA" id="ARBA00022692"/>
    </source>
</evidence>
<dbReference type="AlphaFoldDB" id="K9N0N4"/>
<proteinExistence type="evidence at transcript level"/>
<keyword evidence="6" id="KW-0851">Voltage-gated channel</keyword>
<gene>
    <name evidence="14" type="primary">ShakR9</name>
</gene>
<dbReference type="InterPro" id="IPR003968">
    <property type="entry name" value="K_chnl_volt-dep_Kv"/>
</dbReference>
<dbReference type="InterPro" id="IPR027359">
    <property type="entry name" value="Volt_channel_dom_sf"/>
</dbReference>
<keyword evidence="3" id="KW-0633">Potassium transport</keyword>
<dbReference type="PRINTS" id="PR01491">
    <property type="entry name" value="KVCHANNEL"/>
</dbReference>
<dbReference type="InterPro" id="IPR000210">
    <property type="entry name" value="BTB/POZ_dom"/>
</dbReference>
<evidence type="ECO:0000256" key="1">
    <source>
        <dbReference type="ARBA" id="ARBA00004141"/>
    </source>
</evidence>
<evidence type="ECO:0000256" key="12">
    <source>
        <dbReference type="SAM" id="Phobius"/>
    </source>
</evidence>
<evidence type="ECO:0000256" key="11">
    <source>
        <dbReference type="ARBA" id="ARBA00023303"/>
    </source>
</evidence>